<dbReference type="PANTHER" id="PTHR30040">
    <property type="entry name" value="THIAMINE BIOSYNTHESIS LIPOPROTEIN APBE"/>
    <property type="match status" value="1"/>
</dbReference>
<dbReference type="Proteomes" id="UP001165481">
    <property type="component" value="Unassembled WGS sequence"/>
</dbReference>
<dbReference type="EMBL" id="JAKZJU020000001">
    <property type="protein sequence ID" value="MDL2059117.1"/>
    <property type="molecule type" value="Genomic_DNA"/>
</dbReference>
<name>A0ABT7IPA2_9BURK</name>
<comment type="cofactor">
    <cofactor evidence="1">
        <name>Mg(2+)</name>
        <dbReference type="ChEBI" id="CHEBI:18420"/>
    </cofactor>
</comment>
<dbReference type="PIRSF" id="PIRSF006268">
    <property type="entry name" value="ApbE"/>
    <property type="match status" value="1"/>
</dbReference>
<keyword evidence="7 11" id="KW-0274">FAD</keyword>
<dbReference type="GO" id="GO:0016740">
    <property type="term" value="F:transferase activity"/>
    <property type="evidence" value="ECO:0007669"/>
    <property type="project" value="UniProtKB-KW"/>
</dbReference>
<keyword evidence="8 11" id="KW-0460">Magnesium</keyword>
<proteinExistence type="inferred from homology"/>
<keyword evidence="5 11" id="KW-0808">Transferase</keyword>
<evidence type="ECO:0000313" key="13">
    <source>
        <dbReference type="EMBL" id="MDL2059117.1"/>
    </source>
</evidence>
<keyword evidence="4 11" id="KW-0285">Flavoprotein</keyword>
<dbReference type="SUPFAM" id="SSF143631">
    <property type="entry name" value="ApbE-like"/>
    <property type="match status" value="1"/>
</dbReference>
<evidence type="ECO:0000256" key="5">
    <source>
        <dbReference type="ARBA" id="ARBA00022679"/>
    </source>
</evidence>
<dbReference type="InterPro" id="IPR003374">
    <property type="entry name" value="ApbE-like_sf"/>
</dbReference>
<evidence type="ECO:0000256" key="10">
    <source>
        <dbReference type="ARBA" id="ARBA00048540"/>
    </source>
</evidence>
<evidence type="ECO:0000256" key="1">
    <source>
        <dbReference type="ARBA" id="ARBA00001946"/>
    </source>
</evidence>
<keyword evidence="12" id="KW-0732">Signal</keyword>
<evidence type="ECO:0000256" key="4">
    <source>
        <dbReference type="ARBA" id="ARBA00022630"/>
    </source>
</evidence>
<evidence type="ECO:0000313" key="14">
    <source>
        <dbReference type="Proteomes" id="UP001165481"/>
    </source>
</evidence>
<dbReference type="PANTHER" id="PTHR30040:SF2">
    <property type="entry name" value="FAD:PROTEIN FMN TRANSFERASE"/>
    <property type="match status" value="1"/>
</dbReference>
<comment type="caution">
    <text evidence="13">The sequence shown here is derived from an EMBL/GenBank/DDBJ whole genome shotgun (WGS) entry which is preliminary data.</text>
</comment>
<evidence type="ECO:0000256" key="3">
    <source>
        <dbReference type="ARBA" id="ARBA00016337"/>
    </source>
</evidence>
<organism evidence="13 14">
    <name type="scientific">Mesosutterella faecium</name>
    <dbReference type="NCBI Taxonomy" id="2925194"/>
    <lineage>
        <taxon>Bacteria</taxon>
        <taxon>Pseudomonadati</taxon>
        <taxon>Pseudomonadota</taxon>
        <taxon>Betaproteobacteria</taxon>
        <taxon>Burkholderiales</taxon>
        <taxon>Sutterellaceae</taxon>
        <taxon>Mesosutterella</taxon>
    </lineage>
</organism>
<evidence type="ECO:0000256" key="11">
    <source>
        <dbReference type="PIRNR" id="PIRNR006268"/>
    </source>
</evidence>
<gene>
    <name evidence="13" type="ORF">MUN46_004060</name>
</gene>
<evidence type="ECO:0000256" key="2">
    <source>
        <dbReference type="ARBA" id="ARBA00011955"/>
    </source>
</evidence>
<dbReference type="EC" id="2.7.1.180" evidence="2 11"/>
<comment type="similarity">
    <text evidence="11">Belongs to the ApbE family.</text>
</comment>
<dbReference type="InterPro" id="IPR024932">
    <property type="entry name" value="ApbE"/>
</dbReference>
<protein>
    <recommendedName>
        <fullName evidence="3 11">FAD:protein FMN transferase</fullName>
        <ecNumber evidence="2 11">2.7.1.180</ecNumber>
    </recommendedName>
    <alternativeName>
        <fullName evidence="9 11">Flavin transferase</fullName>
    </alternativeName>
</protein>
<accession>A0ABT7IPA2</accession>
<comment type="catalytic activity">
    <reaction evidence="10 11">
        <text>L-threonyl-[protein] + FAD = FMN-L-threonyl-[protein] + AMP + H(+)</text>
        <dbReference type="Rhea" id="RHEA:36847"/>
        <dbReference type="Rhea" id="RHEA-COMP:11060"/>
        <dbReference type="Rhea" id="RHEA-COMP:11061"/>
        <dbReference type="ChEBI" id="CHEBI:15378"/>
        <dbReference type="ChEBI" id="CHEBI:30013"/>
        <dbReference type="ChEBI" id="CHEBI:57692"/>
        <dbReference type="ChEBI" id="CHEBI:74257"/>
        <dbReference type="ChEBI" id="CHEBI:456215"/>
        <dbReference type="EC" id="2.7.1.180"/>
    </reaction>
</comment>
<dbReference type="RefSeq" id="WP_243376917.1">
    <property type="nucleotide sequence ID" value="NZ_JAKZJU020000001.1"/>
</dbReference>
<keyword evidence="6 11" id="KW-0479">Metal-binding</keyword>
<sequence>MLSRRNLLKSLAACSLPALPAAAAETGSGEPQLYQAEKNTFSMGTLIGLKVYAPTEDKASAWLEAADEEMNRLAGILTVHGDSSPMIEVIRQSGRPVAVPEEAAEAVAAALKVAKESDSAFEPTIGKLVDVWKIGFGGKAVPSDGEIRRARSFVDWRRVRVFRRGEQDYVQIGRGQDIDLGGIAKGYIGTRMALYLKELGARKALFNLGGNVVVIGSSPAGRPWRIGLQHPAEERNDYFAVLSAEDESVITSGAYERKLVINGRQYGHILSPKTGYPVQTDLSSVTIADRDGAKADAWCTALFAMGRKKAFGILRRRPDIEAALMSSDYRTVWLTPGLARRCEVTDPAVRKVILRR</sequence>
<evidence type="ECO:0000256" key="6">
    <source>
        <dbReference type="ARBA" id="ARBA00022723"/>
    </source>
</evidence>
<keyword evidence="14" id="KW-1185">Reference proteome</keyword>
<feature type="chain" id="PRO_5047058811" description="FAD:protein FMN transferase" evidence="12">
    <location>
        <begin position="24"/>
        <end position="356"/>
    </location>
</feature>
<feature type="signal peptide" evidence="12">
    <location>
        <begin position="1"/>
        <end position="23"/>
    </location>
</feature>
<dbReference type="Pfam" id="PF02424">
    <property type="entry name" value="ApbE"/>
    <property type="match status" value="1"/>
</dbReference>
<reference evidence="13" key="1">
    <citation type="submission" date="2023-03" db="EMBL/GenBank/DDBJ databases">
        <title>Mesosutterella sp. nov. isolated from porcine feces.</title>
        <authorList>
            <person name="Yu S."/>
        </authorList>
    </citation>
    <scope>NUCLEOTIDE SEQUENCE</scope>
    <source>
        <strain evidence="13">AGMB02718</strain>
    </source>
</reference>
<evidence type="ECO:0000256" key="7">
    <source>
        <dbReference type="ARBA" id="ARBA00022827"/>
    </source>
</evidence>
<evidence type="ECO:0000256" key="12">
    <source>
        <dbReference type="SAM" id="SignalP"/>
    </source>
</evidence>
<evidence type="ECO:0000256" key="9">
    <source>
        <dbReference type="ARBA" id="ARBA00031306"/>
    </source>
</evidence>
<dbReference type="Gene3D" id="3.10.520.10">
    <property type="entry name" value="ApbE-like domains"/>
    <property type="match status" value="1"/>
</dbReference>
<evidence type="ECO:0000256" key="8">
    <source>
        <dbReference type="ARBA" id="ARBA00022842"/>
    </source>
</evidence>